<dbReference type="InterPro" id="IPR052016">
    <property type="entry name" value="Bact_Sigma-Reg"/>
</dbReference>
<dbReference type="InterPro" id="IPR035965">
    <property type="entry name" value="PAS-like_dom_sf"/>
</dbReference>
<keyword evidence="1" id="KW-0378">Hydrolase</keyword>
<evidence type="ECO:0000313" key="3">
    <source>
        <dbReference type="EMBL" id="HIZ25240.1"/>
    </source>
</evidence>
<dbReference type="SMART" id="SM00331">
    <property type="entry name" value="PP2C_SIG"/>
    <property type="match status" value="1"/>
</dbReference>
<reference evidence="3" key="1">
    <citation type="journal article" date="2021" name="PeerJ">
        <title>Extensive microbial diversity within the chicken gut microbiome revealed by metagenomics and culture.</title>
        <authorList>
            <person name="Gilroy R."/>
            <person name="Ravi A."/>
            <person name="Getino M."/>
            <person name="Pursley I."/>
            <person name="Horton D.L."/>
            <person name="Alikhan N.F."/>
            <person name="Baker D."/>
            <person name="Gharbi K."/>
            <person name="Hall N."/>
            <person name="Watson M."/>
            <person name="Adriaenssens E.M."/>
            <person name="Foster-Nyarko E."/>
            <person name="Jarju S."/>
            <person name="Secka A."/>
            <person name="Antonio M."/>
            <person name="Oren A."/>
            <person name="Chaudhuri R.R."/>
            <person name="La Ragione R."/>
            <person name="Hildebrand F."/>
            <person name="Pallen M.J."/>
        </authorList>
    </citation>
    <scope>NUCLEOTIDE SEQUENCE</scope>
    <source>
        <strain evidence="3">CHK33-5263</strain>
    </source>
</reference>
<dbReference type="GO" id="GO:0016791">
    <property type="term" value="F:phosphatase activity"/>
    <property type="evidence" value="ECO:0007669"/>
    <property type="project" value="TreeGrafter"/>
</dbReference>
<reference evidence="3" key="2">
    <citation type="submission" date="2021-04" db="EMBL/GenBank/DDBJ databases">
        <authorList>
            <person name="Gilroy R."/>
        </authorList>
    </citation>
    <scope>NUCLEOTIDE SEQUENCE</scope>
    <source>
        <strain evidence="3">CHK33-5263</strain>
    </source>
</reference>
<organism evidence="3 4">
    <name type="scientific">Candidatus Gallimonas intestinigallinarum</name>
    <dbReference type="NCBI Taxonomy" id="2838604"/>
    <lineage>
        <taxon>Bacteria</taxon>
        <taxon>Bacillati</taxon>
        <taxon>Bacillota</taxon>
        <taxon>Clostridia</taxon>
        <taxon>Candidatus Gallimonas</taxon>
    </lineage>
</organism>
<dbReference type="Gene3D" id="3.60.40.10">
    <property type="entry name" value="PPM-type phosphatase domain"/>
    <property type="match status" value="1"/>
</dbReference>
<dbReference type="SUPFAM" id="SSF55785">
    <property type="entry name" value="PYP-like sensor domain (PAS domain)"/>
    <property type="match status" value="1"/>
</dbReference>
<protein>
    <submittedName>
        <fullName evidence="3">SpoIIE family protein phosphatase</fullName>
    </submittedName>
</protein>
<feature type="domain" description="PPM-type phosphatase" evidence="2">
    <location>
        <begin position="140"/>
        <end position="350"/>
    </location>
</feature>
<dbReference type="InterPro" id="IPR001932">
    <property type="entry name" value="PPM-type_phosphatase-like_dom"/>
</dbReference>
<sequence>MNLYREVLDNIPTAAIVVDKNMKVRYTNRAFRECFRASRSKGTLKETTGCTSDEVCGKGVRCAYCAIRSLFADAVKNDGRAFRKLIVRGGEGDISFRIRVTPLGKWYLGIVDDAYETEIAREMYSAQDIQQRLLPPASSSAATHYSFMYIPCREIGGDLPDVYEVGGETMGLLADVSGKGISAGMLSAFVKAGWDRAEPSPARALRGLNAKFQELHLDERSYVTAVAVRVDNARREIVYSVAGHNAPMLLKSALGIDEIVMHSPPISNWIPDFAYEDRVIGYAEGDILALITDGVTESKNAAGEQFGLERVEEVLSRSENAERFIERLKAALKEFCGTFEDDITAVAFDL</sequence>
<dbReference type="PANTHER" id="PTHR43156:SF2">
    <property type="entry name" value="STAGE II SPORULATION PROTEIN E"/>
    <property type="match status" value="1"/>
</dbReference>
<dbReference type="AlphaFoldDB" id="A0A9D2DY68"/>
<dbReference type="Gene3D" id="3.30.450.20">
    <property type="entry name" value="PAS domain"/>
    <property type="match status" value="1"/>
</dbReference>
<dbReference type="Pfam" id="PF07228">
    <property type="entry name" value="SpoIIE"/>
    <property type="match status" value="1"/>
</dbReference>
<evidence type="ECO:0000313" key="4">
    <source>
        <dbReference type="Proteomes" id="UP000824044"/>
    </source>
</evidence>
<dbReference type="EMBL" id="DXBS01000133">
    <property type="protein sequence ID" value="HIZ25240.1"/>
    <property type="molecule type" value="Genomic_DNA"/>
</dbReference>
<name>A0A9D2DY68_9FIRM</name>
<dbReference type="InterPro" id="IPR036457">
    <property type="entry name" value="PPM-type-like_dom_sf"/>
</dbReference>
<proteinExistence type="predicted"/>
<gene>
    <name evidence="3" type="ORF">H9812_07245</name>
</gene>
<evidence type="ECO:0000256" key="1">
    <source>
        <dbReference type="ARBA" id="ARBA00022801"/>
    </source>
</evidence>
<comment type="caution">
    <text evidence="3">The sequence shown here is derived from an EMBL/GenBank/DDBJ whole genome shotgun (WGS) entry which is preliminary data.</text>
</comment>
<evidence type="ECO:0000259" key="2">
    <source>
        <dbReference type="SMART" id="SM00331"/>
    </source>
</evidence>
<accession>A0A9D2DY68</accession>
<dbReference type="Proteomes" id="UP000824044">
    <property type="component" value="Unassembled WGS sequence"/>
</dbReference>
<dbReference type="PANTHER" id="PTHR43156">
    <property type="entry name" value="STAGE II SPORULATION PROTEIN E-RELATED"/>
    <property type="match status" value="1"/>
</dbReference>